<evidence type="ECO:0000256" key="2">
    <source>
        <dbReference type="ARBA" id="ARBA00022833"/>
    </source>
</evidence>
<dbReference type="GO" id="GO:0046872">
    <property type="term" value="F:metal ion binding"/>
    <property type="evidence" value="ECO:0007669"/>
    <property type="project" value="UniProtKB-KW"/>
</dbReference>
<gene>
    <name evidence="3" type="ORF">ISN44_As12g036580</name>
</gene>
<protein>
    <submittedName>
        <fullName evidence="3">Uncharacterized protein</fullName>
    </submittedName>
</protein>
<dbReference type="Proteomes" id="UP000694251">
    <property type="component" value="Chromosome 12"/>
</dbReference>
<keyword evidence="1" id="KW-0479">Metal-binding</keyword>
<evidence type="ECO:0000256" key="1">
    <source>
        <dbReference type="ARBA" id="ARBA00022723"/>
    </source>
</evidence>
<dbReference type="GO" id="GO:0048205">
    <property type="term" value="P:COPI coating of Golgi vesicle"/>
    <property type="evidence" value="ECO:0007669"/>
    <property type="project" value="TreeGrafter"/>
</dbReference>
<dbReference type="GO" id="GO:0000139">
    <property type="term" value="C:Golgi membrane"/>
    <property type="evidence" value="ECO:0007669"/>
    <property type="project" value="GOC"/>
</dbReference>
<dbReference type="OrthoDB" id="983479at2759"/>
<dbReference type="PANTHER" id="PTHR45686">
    <property type="entry name" value="ADP-RIBOSYLATION FACTOR GTPASE ACTIVATING PROTEIN 3, ISOFORM H-RELATED"/>
    <property type="match status" value="1"/>
</dbReference>
<proteinExistence type="predicted"/>
<organism evidence="3 4">
    <name type="scientific">Arabidopsis suecica</name>
    <name type="common">Swedish thale-cress</name>
    <name type="synonym">Cardaminopsis suecica</name>
    <dbReference type="NCBI Taxonomy" id="45249"/>
    <lineage>
        <taxon>Eukaryota</taxon>
        <taxon>Viridiplantae</taxon>
        <taxon>Streptophyta</taxon>
        <taxon>Embryophyta</taxon>
        <taxon>Tracheophyta</taxon>
        <taxon>Spermatophyta</taxon>
        <taxon>Magnoliopsida</taxon>
        <taxon>eudicotyledons</taxon>
        <taxon>Gunneridae</taxon>
        <taxon>Pentapetalae</taxon>
        <taxon>rosids</taxon>
        <taxon>malvids</taxon>
        <taxon>Brassicales</taxon>
        <taxon>Brassicaceae</taxon>
        <taxon>Camelineae</taxon>
        <taxon>Arabidopsis</taxon>
    </lineage>
</organism>
<accession>A0A8T1YR31</accession>
<reference evidence="3 4" key="1">
    <citation type="submission" date="2020-12" db="EMBL/GenBank/DDBJ databases">
        <title>Concerted genomic and epigenomic changes stabilize Arabidopsis allopolyploids.</title>
        <authorList>
            <person name="Chen Z."/>
        </authorList>
    </citation>
    <scope>NUCLEOTIDE SEQUENCE [LARGE SCALE GENOMIC DNA]</scope>
    <source>
        <strain evidence="3">As9502</strain>
        <tissue evidence="3">Leaf</tissue>
    </source>
</reference>
<comment type="caution">
    <text evidence="3">The sequence shown here is derived from an EMBL/GenBank/DDBJ whole genome shotgun (WGS) entry which is preliminary data.</text>
</comment>
<sequence length="154" mass="17097">MMFGGNNGAHVFFKQHEWPDDGKIEAKYTSRAADLYRQILFKEVAEADAQDTTTDWVSSYVVKEELPPPKYEVTSDTSNTVTFNKPIGTKRTGSLGARKLITKGSDRVNPEIACRKVCLQVSFITLKSLHRVSWHLMSARSVSAISAAIFLVGS</sequence>
<dbReference type="PANTHER" id="PTHR45686:SF4">
    <property type="entry name" value="ADP-RIBOSYLATION FACTOR GTPASE ACTIVATING PROTEIN 3, ISOFORM H"/>
    <property type="match status" value="1"/>
</dbReference>
<evidence type="ECO:0000313" key="4">
    <source>
        <dbReference type="Proteomes" id="UP000694251"/>
    </source>
</evidence>
<name>A0A8T1YR31_ARASU</name>
<keyword evidence="2" id="KW-0862">Zinc</keyword>
<keyword evidence="4" id="KW-1185">Reference proteome</keyword>
<dbReference type="AlphaFoldDB" id="A0A8T1YR31"/>
<evidence type="ECO:0000313" key="3">
    <source>
        <dbReference type="EMBL" id="KAG7548469.1"/>
    </source>
</evidence>
<dbReference type="EMBL" id="JAEFBJ010000012">
    <property type="protein sequence ID" value="KAG7548469.1"/>
    <property type="molecule type" value="Genomic_DNA"/>
</dbReference>